<dbReference type="InterPro" id="IPR038471">
    <property type="entry name" value="MecA_C_sf"/>
</dbReference>
<evidence type="ECO:0000313" key="3">
    <source>
        <dbReference type="Proteomes" id="UP000621540"/>
    </source>
</evidence>
<organism evidence="2 3">
    <name type="scientific">Roseburia yibonii</name>
    <dbReference type="NCBI Taxonomy" id="2763063"/>
    <lineage>
        <taxon>Bacteria</taxon>
        <taxon>Bacillati</taxon>
        <taxon>Bacillota</taxon>
        <taxon>Clostridia</taxon>
        <taxon>Lachnospirales</taxon>
        <taxon>Lachnospiraceae</taxon>
        <taxon>Roseburia</taxon>
    </lineage>
</organism>
<keyword evidence="3" id="KW-1185">Reference proteome</keyword>
<name>A0ABR7ICQ1_9FIRM</name>
<evidence type="ECO:0000256" key="1">
    <source>
        <dbReference type="ARBA" id="ARBA00005397"/>
    </source>
</evidence>
<dbReference type="InterPro" id="IPR008681">
    <property type="entry name" value="Neg-reg_MecA"/>
</dbReference>
<comment type="similarity">
    <text evidence="1">Belongs to the MecA family.</text>
</comment>
<protein>
    <submittedName>
        <fullName evidence="2">Adaptor protein MecA</fullName>
    </submittedName>
</protein>
<dbReference type="EMBL" id="JACOQH010000010">
    <property type="protein sequence ID" value="MBC5754718.1"/>
    <property type="molecule type" value="Genomic_DNA"/>
</dbReference>
<proteinExistence type="inferred from homology"/>
<dbReference type="Proteomes" id="UP000621540">
    <property type="component" value="Unassembled WGS sequence"/>
</dbReference>
<dbReference type="PANTHER" id="PTHR39161">
    <property type="entry name" value="ADAPTER PROTEIN MECA"/>
    <property type="match status" value="1"/>
</dbReference>
<evidence type="ECO:0000313" key="2">
    <source>
        <dbReference type="EMBL" id="MBC5754718.1"/>
    </source>
</evidence>
<reference evidence="2 3" key="1">
    <citation type="submission" date="2020-08" db="EMBL/GenBank/DDBJ databases">
        <title>Genome public.</title>
        <authorList>
            <person name="Liu C."/>
            <person name="Sun Q."/>
        </authorList>
    </citation>
    <scope>NUCLEOTIDE SEQUENCE [LARGE SCALE GENOMIC DNA]</scope>
    <source>
        <strain evidence="2 3">BX0805</strain>
    </source>
</reference>
<gene>
    <name evidence="2" type="ORF">H8Z76_11995</name>
</gene>
<comment type="caution">
    <text evidence="2">The sequence shown here is derived from an EMBL/GenBank/DDBJ whole genome shotgun (WGS) entry which is preliminary data.</text>
</comment>
<dbReference type="RefSeq" id="WP_147619155.1">
    <property type="nucleotide sequence ID" value="NZ_JACOQH010000010.1"/>
</dbReference>
<sequence length="266" mass="29959">MKIEKVSENQIRCTLTKEDLADRKLQISELAYGTESARALFREMMQQAAYQYGFEADDIPLMIEAVPMSADSIVLIITKVEYPEELDTRFSKFSNPGSEDGFDAFSDDAASTSASASADDILDLFRQMQDREDSVKEKASKKTDDFVPLPEALNQKRENPDPPAVSVLPNLTKLFVFGSLDEVIRLAHILDSFYDEQNTLYKSPDSSRFYLVLTKGSHTPEEFNKVCNILTEYSRQARYTAAAEAYFTEHFPVLVKDTALQTLAAL</sequence>
<dbReference type="Gene3D" id="3.30.70.1950">
    <property type="match status" value="1"/>
</dbReference>
<dbReference type="PANTHER" id="PTHR39161:SF1">
    <property type="entry name" value="ADAPTER PROTEIN MECA 1"/>
    <property type="match status" value="1"/>
</dbReference>
<accession>A0ABR7ICQ1</accession>
<dbReference type="Pfam" id="PF05389">
    <property type="entry name" value="MecA"/>
    <property type="match status" value="1"/>
</dbReference>